<protein>
    <submittedName>
        <fullName evidence="1">Uncharacterized protein</fullName>
    </submittedName>
</protein>
<reference evidence="1" key="1">
    <citation type="submission" date="2021-06" db="EMBL/GenBank/DDBJ databases">
        <title>Parelaphostrongylus tenuis whole genome reference sequence.</title>
        <authorList>
            <person name="Garwood T.J."/>
            <person name="Larsen P.A."/>
            <person name="Fountain-Jones N.M."/>
            <person name="Garbe J.R."/>
            <person name="Macchietto M.G."/>
            <person name="Kania S.A."/>
            <person name="Gerhold R.W."/>
            <person name="Richards J.E."/>
            <person name="Wolf T.M."/>
        </authorList>
    </citation>
    <scope>NUCLEOTIDE SEQUENCE</scope>
    <source>
        <strain evidence="1">MNPRO001-30</strain>
        <tissue evidence="1">Meninges</tissue>
    </source>
</reference>
<dbReference type="AlphaFoldDB" id="A0AAD5M7E3"/>
<gene>
    <name evidence="1" type="ORF">KIN20_010114</name>
</gene>
<dbReference type="Proteomes" id="UP001196413">
    <property type="component" value="Unassembled WGS sequence"/>
</dbReference>
<keyword evidence="2" id="KW-1185">Reference proteome</keyword>
<proteinExistence type="predicted"/>
<organism evidence="1 2">
    <name type="scientific">Parelaphostrongylus tenuis</name>
    <name type="common">Meningeal worm</name>
    <dbReference type="NCBI Taxonomy" id="148309"/>
    <lineage>
        <taxon>Eukaryota</taxon>
        <taxon>Metazoa</taxon>
        <taxon>Ecdysozoa</taxon>
        <taxon>Nematoda</taxon>
        <taxon>Chromadorea</taxon>
        <taxon>Rhabditida</taxon>
        <taxon>Rhabditina</taxon>
        <taxon>Rhabditomorpha</taxon>
        <taxon>Strongyloidea</taxon>
        <taxon>Metastrongylidae</taxon>
        <taxon>Parelaphostrongylus</taxon>
    </lineage>
</organism>
<accession>A0AAD5M7E3</accession>
<dbReference type="EMBL" id="JAHQIW010001730">
    <property type="protein sequence ID" value="KAJ1353475.1"/>
    <property type="molecule type" value="Genomic_DNA"/>
</dbReference>
<comment type="caution">
    <text evidence="1">The sequence shown here is derived from an EMBL/GenBank/DDBJ whole genome shotgun (WGS) entry which is preliminary data.</text>
</comment>
<evidence type="ECO:0000313" key="1">
    <source>
        <dbReference type="EMBL" id="KAJ1353475.1"/>
    </source>
</evidence>
<name>A0AAD5M7E3_PARTN</name>
<evidence type="ECO:0000313" key="2">
    <source>
        <dbReference type="Proteomes" id="UP001196413"/>
    </source>
</evidence>
<sequence length="58" mass="6948">MRTVSIIILRHPQRRQNAQDGAEGTCEMSKDRTFVEMIEERRKLKRNDTPELHPKRED</sequence>